<keyword evidence="2" id="KW-0238">DNA-binding</keyword>
<name>A0A154L286_9PROT</name>
<dbReference type="InterPro" id="IPR020449">
    <property type="entry name" value="Tscrpt_reg_AraC-type_HTH"/>
</dbReference>
<evidence type="ECO:0000313" key="6">
    <source>
        <dbReference type="Proteomes" id="UP000076335"/>
    </source>
</evidence>
<dbReference type="InterPro" id="IPR018060">
    <property type="entry name" value="HTH_AraC"/>
</dbReference>
<protein>
    <submittedName>
        <fullName evidence="5">AraC family transcriptional regulator</fullName>
    </submittedName>
</protein>
<keyword evidence="1" id="KW-0805">Transcription regulation</keyword>
<sequence length="324" mass="35866">MVSPERAEDHRATPISVRSFDDPMPVTTQALMDRFDHGLSVQDWVMNDPARRDRCYAVLILSGRARIRLRQGMIDCRAPALVWLPLGETQAISVSAGADGYLLSVTDDLVARHCGGASTGTSVLPLVGGGLPLRFAADTVHNVTPAEGSNNLALLARSFDAIRAELMQNAFGAGMVVGAHLQIILTMVLRLAEGVMEQRDKHRPGSITFQRFLQALELHFREHWNIADYATALGVSERRLGSAVMRATGKPPLTLVHERVIREACMRLEQSPLAVAQIAYGLGFRDPAYFSRFFKRYMGEAPGAYRRLRRAEERARDNTFAAWP</sequence>
<dbReference type="RefSeq" id="WP_062952664.1">
    <property type="nucleotide sequence ID" value="NZ_LPVY01000021.1"/>
</dbReference>
<feature type="domain" description="HTH araC/xylS-type" evidence="4">
    <location>
        <begin position="210"/>
        <end position="308"/>
    </location>
</feature>
<dbReference type="PRINTS" id="PR00032">
    <property type="entry name" value="HTHARAC"/>
</dbReference>
<proteinExistence type="predicted"/>
<dbReference type="EMBL" id="LPVY01000021">
    <property type="protein sequence ID" value="KZB62084.1"/>
    <property type="molecule type" value="Genomic_DNA"/>
</dbReference>
<dbReference type="PROSITE" id="PS01124">
    <property type="entry name" value="HTH_ARAC_FAMILY_2"/>
    <property type="match status" value="1"/>
</dbReference>
<reference evidence="5 6" key="1">
    <citation type="submission" date="2015-12" db="EMBL/GenBank/DDBJ databases">
        <title>Genome sequence of Thalassospira lucentensis MCCC 1A02072.</title>
        <authorList>
            <person name="Lu L."/>
            <person name="Lai Q."/>
            <person name="Shao Z."/>
            <person name="Qian P."/>
        </authorList>
    </citation>
    <scope>NUCLEOTIDE SEQUENCE [LARGE SCALE GENOMIC DNA]</scope>
    <source>
        <strain evidence="5 6">MCCC 1A02072</strain>
    </source>
</reference>
<dbReference type="SMART" id="SM00342">
    <property type="entry name" value="HTH_ARAC"/>
    <property type="match status" value="1"/>
</dbReference>
<dbReference type="PANTHER" id="PTHR43280:SF32">
    <property type="entry name" value="TRANSCRIPTIONAL REGULATORY PROTEIN"/>
    <property type="match status" value="1"/>
</dbReference>
<evidence type="ECO:0000256" key="1">
    <source>
        <dbReference type="ARBA" id="ARBA00023015"/>
    </source>
</evidence>
<dbReference type="GO" id="GO:0043565">
    <property type="term" value="F:sequence-specific DNA binding"/>
    <property type="evidence" value="ECO:0007669"/>
    <property type="project" value="InterPro"/>
</dbReference>
<accession>A0A154L286</accession>
<dbReference type="SUPFAM" id="SSF46689">
    <property type="entry name" value="Homeodomain-like"/>
    <property type="match status" value="1"/>
</dbReference>
<dbReference type="PANTHER" id="PTHR43280">
    <property type="entry name" value="ARAC-FAMILY TRANSCRIPTIONAL REGULATOR"/>
    <property type="match status" value="1"/>
</dbReference>
<dbReference type="Proteomes" id="UP000076335">
    <property type="component" value="Unassembled WGS sequence"/>
</dbReference>
<evidence type="ECO:0000256" key="3">
    <source>
        <dbReference type="ARBA" id="ARBA00023163"/>
    </source>
</evidence>
<dbReference type="Gene3D" id="1.10.10.60">
    <property type="entry name" value="Homeodomain-like"/>
    <property type="match status" value="1"/>
</dbReference>
<dbReference type="GO" id="GO:0003700">
    <property type="term" value="F:DNA-binding transcription factor activity"/>
    <property type="evidence" value="ECO:0007669"/>
    <property type="project" value="InterPro"/>
</dbReference>
<evidence type="ECO:0000313" key="5">
    <source>
        <dbReference type="EMBL" id="KZB62084.1"/>
    </source>
</evidence>
<gene>
    <name evidence="5" type="ORF">AUP42_03740</name>
</gene>
<evidence type="ECO:0000259" key="4">
    <source>
        <dbReference type="PROSITE" id="PS01124"/>
    </source>
</evidence>
<evidence type="ECO:0000256" key="2">
    <source>
        <dbReference type="ARBA" id="ARBA00023125"/>
    </source>
</evidence>
<dbReference type="InterPro" id="IPR009057">
    <property type="entry name" value="Homeodomain-like_sf"/>
</dbReference>
<dbReference type="AlphaFoldDB" id="A0A154L286"/>
<dbReference type="Pfam" id="PF12833">
    <property type="entry name" value="HTH_18"/>
    <property type="match status" value="1"/>
</dbReference>
<comment type="caution">
    <text evidence="5">The sequence shown here is derived from an EMBL/GenBank/DDBJ whole genome shotgun (WGS) entry which is preliminary data.</text>
</comment>
<keyword evidence="3" id="KW-0804">Transcription</keyword>
<dbReference type="OrthoDB" id="9814125at2"/>
<organism evidence="5 6">
    <name type="scientific">Thalassospira lucentensis</name>
    <dbReference type="NCBI Taxonomy" id="168935"/>
    <lineage>
        <taxon>Bacteria</taxon>
        <taxon>Pseudomonadati</taxon>
        <taxon>Pseudomonadota</taxon>
        <taxon>Alphaproteobacteria</taxon>
        <taxon>Rhodospirillales</taxon>
        <taxon>Thalassospiraceae</taxon>
        <taxon>Thalassospira</taxon>
    </lineage>
</organism>